<dbReference type="Pfam" id="PF26253">
    <property type="entry name" value="RdRP_head"/>
    <property type="match status" value="1"/>
</dbReference>
<dbReference type="InterPro" id="IPR007855">
    <property type="entry name" value="RDRP"/>
</dbReference>
<organism evidence="15 16">
    <name type="scientific">Rosa chinensis</name>
    <name type="common">China rose</name>
    <dbReference type="NCBI Taxonomy" id="74649"/>
    <lineage>
        <taxon>Eukaryota</taxon>
        <taxon>Viridiplantae</taxon>
        <taxon>Streptophyta</taxon>
        <taxon>Embryophyta</taxon>
        <taxon>Tracheophyta</taxon>
        <taxon>Spermatophyta</taxon>
        <taxon>Magnoliopsida</taxon>
        <taxon>eudicotyledons</taxon>
        <taxon>Gunneridae</taxon>
        <taxon>Pentapetalae</taxon>
        <taxon>rosids</taxon>
        <taxon>fabids</taxon>
        <taxon>Rosales</taxon>
        <taxon>Rosaceae</taxon>
        <taxon>Rosoideae</taxon>
        <taxon>Rosoideae incertae sedis</taxon>
        <taxon>Rosa</taxon>
    </lineage>
</organism>
<dbReference type="GO" id="GO:0003968">
    <property type="term" value="F:RNA-directed RNA polymerase activity"/>
    <property type="evidence" value="ECO:0007669"/>
    <property type="project" value="UniProtKB-KW"/>
</dbReference>
<dbReference type="InterPro" id="IPR058697">
    <property type="entry name" value="RDRP3-5_N"/>
</dbReference>
<name>A0A2P6Q5M4_ROSCH</name>
<evidence type="ECO:0000256" key="8">
    <source>
        <dbReference type="ARBA" id="ARBA00093763"/>
    </source>
</evidence>
<feature type="compositionally biased region" description="Low complexity" evidence="10">
    <location>
        <begin position="74"/>
        <end position="100"/>
    </location>
</feature>
<feature type="domain" description="RDRP C-terminal head" evidence="14">
    <location>
        <begin position="1052"/>
        <end position="1134"/>
    </location>
</feature>
<evidence type="ECO:0000259" key="11">
    <source>
        <dbReference type="Pfam" id="PF05183"/>
    </source>
</evidence>
<reference evidence="15 16" key="1">
    <citation type="journal article" date="2018" name="Nat. Genet.">
        <title>The Rosa genome provides new insights in the design of modern roses.</title>
        <authorList>
            <person name="Bendahmane M."/>
        </authorList>
    </citation>
    <scope>NUCLEOTIDE SEQUENCE [LARGE SCALE GENOMIC DNA]</scope>
    <source>
        <strain evidence="16">cv. Old Blush</strain>
    </source>
</reference>
<accession>A0A2P6Q5M4</accession>
<feature type="domain" description="RDRP helical" evidence="13">
    <location>
        <begin position="262"/>
        <end position="326"/>
    </location>
</feature>
<evidence type="ECO:0000256" key="7">
    <source>
        <dbReference type="ARBA" id="ARBA00048744"/>
    </source>
</evidence>
<dbReference type="PANTHER" id="PTHR23079:SF55">
    <property type="entry name" value="RNA-DIRECTED RNA POLYMERASE"/>
    <property type="match status" value="1"/>
</dbReference>
<dbReference type="AlphaFoldDB" id="A0A2P6Q5M4"/>
<evidence type="ECO:0000313" key="16">
    <source>
        <dbReference type="Proteomes" id="UP000238479"/>
    </source>
</evidence>
<comment type="caution">
    <text evidence="15">The sequence shown here is derived from an EMBL/GenBank/DDBJ whole genome shotgun (WGS) entry which is preliminary data.</text>
</comment>
<evidence type="ECO:0000256" key="2">
    <source>
        <dbReference type="ARBA" id="ARBA00022484"/>
    </source>
</evidence>
<proteinExistence type="inferred from homology"/>
<gene>
    <name evidence="15" type="ORF">RchiOBHm_Chr5g0014401</name>
</gene>
<comment type="similarity">
    <text evidence="1 9">Belongs to the RdRP family.</text>
</comment>
<dbReference type="PANTHER" id="PTHR23079">
    <property type="entry name" value="RNA-DEPENDENT RNA POLYMERASE"/>
    <property type="match status" value="1"/>
</dbReference>
<evidence type="ECO:0000256" key="5">
    <source>
        <dbReference type="ARBA" id="ARBA00022884"/>
    </source>
</evidence>
<keyword evidence="6 9" id="KW-0943">RNA-mediated gene silencing</keyword>
<comment type="catalytic activity">
    <reaction evidence="7 9">
        <text>RNA(n) + a ribonucleoside 5'-triphosphate = RNA(n+1) + diphosphate</text>
        <dbReference type="Rhea" id="RHEA:21248"/>
        <dbReference type="Rhea" id="RHEA-COMP:14527"/>
        <dbReference type="Rhea" id="RHEA-COMP:17342"/>
        <dbReference type="ChEBI" id="CHEBI:33019"/>
        <dbReference type="ChEBI" id="CHEBI:61557"/>
        <dbReference type="ChEBI" id="CHEBI:140395"/>
        <dbReference type="EC" id="2.7.7.48"/>
    </reaction>
</comment>
<keyword evidence="4 9" id="KW-0548">Nucleotidyltransferase</keyword>
<dbReference type="InterPro" id="IPR057596">
    <property type="entry name" value="RDRP_core"/>
</dbReference>
<keyword evidence="16" id="KW-1185">Reference proteome</keyword>
<keyword evidence="5 9" id="KW-0694">RNA-binding</keyword>
<evidence type="ECO:0000256" key="4">
    <source>
        <dbReference type="ARBA" id="ARBA00022695"/>
    </source>
</evidence>
<dbReference type="EMBL" id="PDCK01000043">
    <property type="protein sequence ID" value="PRQ29485.1"/>
    <property type="molecule type" value="Genomic_DNA"/>
</dbReference>
<evidence type="ECO:0000313" key="15">
    <source>
        <dbReference type="EMBL" id="PRQ29485.1"/>
    </source>
</evidence>
<comment type="function">
    <text evidence="8 9">Probably involved in the RNA silencing pathway and required for the generation of small interfering RNAs (siRNAs).</text>
</comment>
<evidence type="ECO:0000256" key="1">
    <source>
        <dbReference type="ARBA" id="ARBA00005762"/>
    </source>
</evidence>
<evidence type="ECO:0000256" key="6">
    <source>
        <dbReference type="ARBA" id="ARBA00023158"/>
    </source>
</evidence>
<evidence type="ECO:0000256" key="10">
    <source>
        <dbReference type="SAM" id="MobiDB-lite"/>
    </source>
</evidence>
<dbReference type="GO" id="GO:0031380">
    <property type="term" value="C:nuclear RNA-directed RNA polymerase complex"/>
    <property type="evidence" value="ECO:0007669"/>
    <property type="project" value="TreeGrafter"/>
</dbReference>
<dbReference type="OMA" id="HAMIEVQ"/>
<dbReference type="GO" id="GO:0030422">
    <property type="term" value="P:siRNA processing"/>
    <property type="evidence" value="ECO:0007669"/>
    <property type="project" value="TreeGrafter"/>
</dbReference>
<dbReference type="Pfam" id="PF26249">
    <property type="entry name" value="4HB_RdRP3_N"/>
    <property type="match status" value="1"/>
</dbReference>
<dbReference type="InterPro" id="IPR058752">
    <property type="entry name" value="RDRP_C_head"/>
</dbReference>
<evidence type="ECO:0000259" key="14">
    <source>
        <dbReference type="Pfam" id="PF26253"/>
    </source>
</evidence>
<dbReference type="InterPro" id="IPR058751">
    <property type="entry name" value="RDRP_helical"/>
</dbReference>
<evidence type="ECO:0000256" key="3">
    <source>
        <dbReference type="ARBA" id="ARBA00022679"/>
    </source>
</evidence>
<dbReference type="Pfam" id="PF05183">
    <property type="entry name" value="RdRP"/>
    <property type="match status" value="2"/>
</dbReference>
<evidence type="ECO:0000256" key="9">
    <source>
        <dbReference type="RuleBase" id="RU363098"/>
    </source>
</evidence>
<feature type="region of interest" description="Disordered" evidence="10">
    <location>
        <begin position="74"/>
        <end position="103"/>
    </location>
</feature>
<feature type="domain" description="RDRP core" evidence="11">
    <location>
        <begin position="507"/>
        <end position="1002"/>
    </location>
</feature>
<dbReference type="Proteomes" id="UP000238479">
    <property type="component" value="Chromosome 5"/>
</dbReference>
<dbReference type="GO" id="GO:0003723">
    <property type="term" value="F:RNA binding"/>
    <property type="evidence" value="ECO:0007669"/>
    <property type="project" value="UniProtKB-KW"/>
</dbReference>
<feature type="domain" description="RDRP core" evidence="11">
    <location>
        <begin position="349"/>
        <end position="490"/>
    </location>
</feature>
<dbReference type="Pfam" id="PF26252">
    <property type="entry name" value="RdRP_helical"/>
    <property type="match status" value="1"/>
</dbReference>
<evidence type="ECO:0000259" key="12">
    <source>
        <dbReference type="Pfam" id="PF26249"/>
    </source>
</evidence>
<sequence length="1156" mass="131270">MFGVQLLDSVQQSLDRICHLKKQPQPDDGIRRKLALLSEQDALYVLDQIYNSKTEIRTLNGFIAFMIRKLENESSSSPSSRTVWTPQSPSASSSSVTSPPQLYHSPDHSQGLDFLLSLSSWKQFLSQFEFEGAVVFAVVDQSEESGLCSSVFQRLYLSSQGETIPCGSPGVEQHQDYNRQPLYSSASPSEAFQTSYYQSHSSPAGTDAPFYSSSQPQGVHVSPFQTLSASPVTPVQLHKSFQGETVTHSPVLYHPGDHGPAHLEALGELEFRRQFLILSYAGGTKLKDVIEVEAIRRWRNLPMVNFDTKVWHALGENNVGKADRRLYSDWDSQRTHHYYCYVSLDGSCKFKGPFLDKPRTLLQKWLEDDNVLEVKFTQGEGSSILFDNNYGTYSKLMREGILVGLRRYGHFVHSVGGNKGKNKLKDPTSSPVKCYFVRMSSDAAIDMGKFYKLAGKTMHEGRSLLTHVHTGPSLANYMARYNKFLSRAVYNQFYFLILNYHPCPGFRLSLILSKTVTLEVNWSLVKVEFINEEYCLDESGNPIYVDGKARIHTDGTGFISEDLALLCPEIAHKGELINNEHIEGLDDPDDELEDNILEWKQPGTRTQELPLLMQFRLFYKVYAIKGTFLVNKLLPPNTLQIRPSMVKVEPDPKLSDPQTVNSLEIVGTSKLTKRTTLSRNLIALLYHGGVPKEYFIELLMKALEETRDVYSNKRAAFRVALRYGEIDDNSNVAKMISCGIPLEEPYMQYRLSALMNMEKINLKKGKICIPESYYLMGTADPTGKLEKDQVCIILKDGQLSGMVLVYRNPGVHFGDIHVLKATYVKELESVVGNAKYGIFFSCKGPRSIADEMGGGDFDGDLYWISRNPQLLESFKPSEPWIEKSSTQKVHGKRPTELSNVDLEDELIKLFLKTRFEPSEAAQHWMASMDKFLSLGDTSIDEKNELKAKILQLIDIYYEALDAPRKVVVPKELKVKKFPHFMEKKPLDSYHSISILGSIYDKVDEYETENRSLKEIQKLPLFEVDVPEGSLKEWKKLYQDYRNEMSSAMGAEDKQGQNQAANIVIRKYKEILYKAEEFEQSDMRHRQQIYNDALAIYHVCYDYAKSVRTETGAQDVKKCGFAWKVAGAALCQLHEDWSLKPGEKVFRVLPSVLKDIM</sequence>
<evidence type="ECO:0000259" key="13">
    <source>
        <dbReference type="Pfam" id="PF26252"/>
    </source>
</evidence>
<dbReference type="Gramene" id="PRQ29485">
    <property type="protein sequence ID" value="PRQ29485"/>
    <property type="gene ID" value="RchiOBHm_Chr5g0014401"/>
</dbReference>
<feature type="domain" description="RDRP3-5 N-terminal" evidence="12">
    <location>
        <begin position="6"/>
        <end position="69"/>
    </location>
</feature>
<dbReference type="EC" id="2.7.7.48" evidence="9"/>
<protein>
    <recommendedName>
        <fullName evidence="9">RNA-dependent RNA polymerase</fullName>
        <ecNumber evidence="9">2.7.7.48</ecNumber>
    </recommendedName>
</protein>
<keyword evidence="3 9" id="KW-0808">Transferase</keyword>
<dbReference type="STRING" id="74649.A0A2P6Q5M4"/>
<keyword evidence="2 9" id="KW-0696">RNA-directed RNA polymerase</keyword>